<sequence length="358" mass="39630">MLAQALHISPAQRARLVDDPERRVLSALAEGPDYYLLMAWEYPLEPAMPVEAYRRLIERLPTATSILTGNPWAPKELGLTWPEPAPAPPVDPDLAHSPDEHVRAGAARSPSLPADLVALLAFDPSRMVRGVVSMREELTEEQRMAIDYRVEPWERLRPIGWVWDATDPDVHRRCASSAHIGLRRSLTYNPAIGPDIIQRLAVDEDFAVRLLLCEQNPGVPAEAVINVFLEAQNMRASSLLRHPSLKDFPFAAHVENPHPGVRALVPRDPDASPELIDRLSRDPVPVVRAMAAADPRLSVTRLLELFEEEETTECAAANPLLPVPVMQGILEPGPVEEVVEGTPVVYLGHWPADRPVPS</sequence>
<dbReference type="InterPro" id="IPR011989">
    <property type="entry name" value="ARM-like"/>
</dbReference>
<organism evidence="1 2">
    <name type="scientific">Winogradskya humida</name>
    <dbReference type="NCBI Taxonomy" id="113566"/>
    <lineage>
        <taxon>Bacteria</taxon>
        <taxon>Bacillati</taxon>
        <taxon>Actinomycetota</taxon>
        <taxon>Actinomycetes</taxon>
        <taxon>Micromonosporales</taxon>
        <taxon>Micromonosporaceae</taxon>
        <taxon>Winogradskya</taxon>
    </lineage>
</organism>
<accession>A0ABQ3ZQK9</accession>
<dbReference type="RefSeq" id="WP_203837972.1">
    <property type="nucleotide sequence ID" value="NZ_BAAATV010000008.1"/>
</dbReference>
<reference evidence="1 2" key="1">
    <citation type="submission" date="2021-01" db="EMBL/GenBank/DDBJ databases">
        <title>Whole genome shotgun sequence of Actinoplanes humidus NBRC 14915.</title>
        <authorList>
            <person name="Komaki H."/>
            <person name="Tamura T."/>
        </authorList>
    </citation>
    <scope>NUCLEOTIDE SEQUENCE [LARGE SCALE GENOMIC DNA]</scope>
    <source>
        <strain evidence="1 2">NBRC 14915</strain>
    </source>
</reference>
<keyword evidence="2" id="KW-1185">Reference proteome</keyword>
<evidence type="ECO:0000313" key="2">
    <source>
        <dbReference type="Proteomes" id="UP000603200"/>
    </source>
</evidence>
<proteinExistence type="predicted"/>
<dbReference type="Proteomes" id="UP000603200">
    <property type="component" value="Unassembled WGS sequence"/>
</dbReference>
<gene>
    <name evidence="1" type="ORF">Ahu01nite_039210</name>
</gene>
<name>A0ABQ3ZQK9_9ACTN</name>
<dbReference type="EMBL" id="BOMN01000045">
    <property type="protein sequence ID" value="GIE20819.1"/>
    <property type="molecule type" value="Genomic_DNA"/>
</dbReference>
<evidence type="ECO:0008006" key="3">
    <source>
        <dbReference type="Google" id="ProtNLM"/>
    </source>
</evidence>
<dbReference type="Gene3D" id="1.25.10.10">
    <property type="entry name" value="Leucine-rich Repeat Variant"/>
    <property type="match status" value="1"/>
</dbReference>
<evidence type="ECO:0000313" key="1">
    <source>
        <dbReference type="EMBL" id="GIE20819.1"/>
    </source>
</evidence>
<protein>
    <recommendedName>
        <fullName evidence="3">Leucine rich repeat (LRR) protein</fullName>
    </recommendedName>
</protein>
<comment type="caution">
    <text evidence="1">The sequence shown here is derived from an EMBL/GenBank/DDBJ whole genome shotgun (WGS) entry which is preliminary data.</text>
</comment>